<evidence type="ECO:0000256" key="1">
    <source>
        <dbReference type="SAM" id="MobiDB-lite"/>
    </source>
</evidence>
<reference evidence="2" key="1">
    <citation type="submission" date="2021-01" db="EMBL/GenBank/DDBJ databases">
        <authorList>
            <person name="Corre E."/>
            <person name="Pelletier E."/>
            <person name="Niang G."/>
            <person name="Scheremetjew M."/>
            <person name="Finn R."/>
            <person name="Kale V."/>
            <person name="Holt S."/>
            <person name="Cochrane G."/>
            <person name="Meng A."/>
            <person name="Brown T."/>
            <person name="Cohen L."/>
        </authorList>
    </citation>
    <scope>NUCLEOTIDE SEQUENCE</scope>
    <source>
        <strain evidence="2">CCMP281</strain>
    </source>
</reference>
<sequence length="101" mass="10727">MCSVNPQVVDGFTGVCIHCVSALLLCQSCMERTCTYAWEMPCLRSSSEADWGKGAAPARAPWEAPDMRAAAGSMPEGRTPSRAPSRAHCPPGHSQPGPVRV</sequence>
<dbReference type="EMBL" id="HBHX01025827">
    <property type="protein sequence ID" value="CAE0113749.1"/>
    <property type="molecule type" value="Transcribed_RNA"/>
</dbReference>
<feature type="region of interest" description="Disordered" evidence="1">
    <location>
        <begin position="47"/>
        <end position="101"/>
    </location>
</feature>
<proteinExistence type="predicted"/>
<organism evidence="2">
    <name type="scientific">Haptolina ericina</name>
    <dbReference type="NCBI Taxonomy" id="156174"/>
    <lineage>
        <taxon>Eukaryota</taxon>
        <taxon>Haptista</taxon>
        <taxon>Haptophyta</taxon>
        <taxon>Prymnesiophyceae</taxon>
        <taxon>Prymnesiales</taxon>
        <taxon>Prymnesiaceae</taxon>
        <taxon>Haptolina</taxon>
    </lineage>
</organism>
<dbReference type="AlphaFoldDB" id="A0A7S3AUS5"/>
<accession>A0A7S3AUS5</accession>
<gene>
    <name evidence="2" type="ORF">HERI1096_LOCUS14423</name>
</gene>
<evidence type="ECO:0000313" key="2">
    <source>
        <dbReference type="EMBL" id="CAE0113749.1"/>
    </source>
</evidence>
<name>A0A7S3AUS5_9EUKA</name>
<protein>
    <submittedName>
        <fullName evidence="2">Uncharacterized protein</fullName>
    </submittedName>
</protein>